<evidence type="ECO:0000256" key="4">
    <source>
        <dbReference type="ARBA" id="ARBA00022989"/>
    </source>
</evidence>
<sequence>IVRSDLEKIAQNLGDSSITYDAADTGPVAELAGRRASATFEAVVTDDPRERAQRGGLSRRSGFVVPARVEMLGQASGTAGEPGNGVRVRASVMLLATGEEWRSLLPSQRIAVRGRFGSAEPGELLAAVVLVRGPPKVLSGPSWVQRVAGALRAGLREASAVLPPEQRGLLPALVVGDMSQMDEQVKDDFKQAGLSHLTAVSGANLAVVAGAAVALARITGLRLPLRAALAVLAMVFFAVVARP</sequence>
<dbReference type="InterPro" id="IPR004477">
    <property type="entry name" value="ComEC_N"/>
</dbReference>
<organism evidence="8 9">
    <name type="scientific">Streptosporangium algeriense</name>
    <dbReference type="NCBI Taxonomy" id="1682748"/>
    <lineage>
        <taxon>Bacteria</taxon>
        <taxon>Bacillati</taxon>
        <taxon>Actinomycetota</taxon>
        <taxon>Actinomycetes</taxon>
        <taxon>Streptosporangiales</taxon>
        <taxon>Streptosporangiaceae</taxon>
        <taxon>Streptosporangium</taxon>
    </lineage>
</organism>
<dbReference type="Proteomes" id="UP001597024">
    <property type="component" value="Unassembled WGS sequence"/>
</dbReference>
<dbReference type="Pfam" id="PF03772">
    <property type="entry name" value="Competence"/>
    <property type="match status" value="1"/>
</dbReference>
<evidence type="ECO:0000313" key="8">
    <source>
        <dbReference type="EMBL" id="MFD0891110.1"/>
    </source>
</evidence>
<dbReference type="PANTHER" id="PTHR30619:SF1">
    <property type="entry name" value="RECOMBINATION PROTEIN 2"/>
    <property type="match status" value="1"/>
</dbReference>
<evidence type="ECO:0000256" key="1">
    <source>
        <dbReference type="ARBA" id="ARBA00004651"/>
    </source>
</evidence>
<dbReference type="EMBL" id="JBHTHX010002923">
    <property type="protein sequence ID" value="MFD0891110.1"/>
    <property type="molecule type" value="Genomic_DNA"/>
</dbReference>
<keyword evidence="5 6" id="KW-0472">Membrane</keyword>
<accession>A0ABW3E8A0</accession>
<evidence type="ECO:0000313" key="9">
    <source>
        <dbReference type="Proteomes" id="UP001597024"/>
    </source>
</evidence>
<keyword evidence="4 6" id="KW-1133">Transmembrane helix</keyword>
<protein>
    <submittedName>
        <fullName evidence="8">ComEC/Rec2 family competence protein</fullName>
    </submittedName>
</protein>
<evidence type="ECO:0000256" key="3">
    <source>
        <dbReference type="ARBA" id="ARBA00022692"/>
    </source>
</evidence>
<comment type="caution">
    <text evidence="8">The sequence shown here is derived from an EMBL/GenBank/DDBJ whole genome shotgun (WGS) entry which is preliminary data.</text>
</comment>
<dbReference type="InterPro" id="IPR052159">
    <property type="entry name" value="Competence_DNA_uptake"/>
</dbReference>
<feature type="domain" description="ComEC/Rec2-related protein" evidence="7">
    <location>
        <begin position="173"/>
        <end position="241"/>
    </location>
</feature>
<evidence type="ECO:0000259" key="7">
    <source>
        <dbReference type="Pfam" id="PF03772"/>
    </source>
</evidence>
<reference evidence="9" key="1">
    <citation type="journal article" date="2019" name="Int. J. Syst. Evol. Microbiol.">
        <title>The Global Catalogue of Microorganisms (GCM) 10K type strain sequencing project: providing services to taxonomists for standard genome sequencing and annotation.</title>
        <authorList>
            <consortium name="The Broad Institute Genomics Platform"/>
            <consortium name="The Broad Institute Genome Sequencing Center for Infectious Disease"/>
            <person name="Wu L."/>
            <person name="Ma J."/>
        </authorList>
    </citation>
    <scope>NUCLEOTIDE SEQUENCE [LARGE SCALE GENOMIC DNA]</scope>
    <source>
        <strain evidence="9">CCUG 62974</strain>
    </source>
</reference>
<evidence type="ECO:0000256" key="5">
    <source>
        <dbReference type="ARBA" id="ARBA00023136"/>
    </source>
</evidence>
<gene>
    <name evidence="8" type="ORF">ACFQ08_41730</name>
</gene>
<feature type="non-terminal residue" evidence="8">
    <location>
        <position position="243"/>
    </location>
</feature>
<keyword evidence="9" id="KW-1185">Reference proteome</keyword>
<dbReference type="PANTHER" id="PTHR30619">
    <property type="entry name" value="DNA INTERNALIZATION/COMPETENCE PROTEIN COMEC/REC2"/>
    <property type="match status" value="1"/>
</dbReference>
<proteinExistence type="predicted"/>
<feature type="non-terminal residue" evidence="8">
    <location>
        <position position="1"/>
    </location>
</feature>
<feature type="transmembrane region" description="Helical" evidence="6">
    <location>
        <begin position="223"/>
        <end position="241"/>
    </location>
</feature>
<keyword evidence="2" id="KW-1003">Cell membrane</keyword>
<keyword evidence="3 6" id="KW-0812">Transmembrane</keyword>
<comment type="subcellular location">
    <subcellularLocation>
        <location evidence="1">Cell membrane</location>
        <topology evidence="1">Multi-pass membrane protein</topology>
    </subcellularLocation>
</comment>
<evidence type="ECO:0000256" key="2">
    <source>
        <dbReference type="ARBA" id="ARBA00022475"/>
    </source>
</evidence>
<evidence type="ECO:0000256" key="6">
    <source>
        <dbReference type="SAM" id="Phobius"/>
    </source>
</evidence>
<feature type="transmembrane region" description="Helical" evidence="6">
    <location>
        <begin position="194"/>
        <end position="216"/>
    </location>
</feature>
<name>A0ABW3E8A0_9ACTN</name>